<dbReference type="Pfam" id="PF01547">
    <property type="entry name" value="SBP_bac_1"/>
    <property type="match status" value="1"/>
</dbReference>
<evidence type="ECO:0000256" key="5">
    <source>
        <dbReference type="ARBA" id="ARBA00023288"/>
    </source>
</evidence>
<keyword evidence="5" id="KW-0449">Lipoprotein</keyword>
<feature type="non-terminal residue" evidence="6">
    <location>
        <position position="261"/>
    </location>
</feature>
<evidence type="ECO:0000256" key="1">
    <source>
        <dbReference type="ARBA" id="ARBA00022475"/>
    </source>
</evidence>
<evidence type="ECO:0000256" key="2">
    <source>
        <dbReference type="ARBA" id="ARBA00022729"/>
    </source>
</evidence>
<reference evidence="6" key="1">
    <citation type="journal article" date="2014" name="Front. Microbiol.">
        <title>High frequency of phylogenetically diverse reductive dehalogenase-homologous genes in deep subseafloor sedimentary metagenomes.</title>
        <authorList>
            <person name="Kawai M."/>
            <person name="Futagami T."/>
            <person name="Toyoda A."/>
            <person name="Takaki Y."/>
            <person name="Nishi S."/>
            <person name="Hori S."/>
            <person name="Arai W."/>
            <person name="Tsubouchi T."/>
            <person name="Morono Y."/>
            <person name="Uchiyama I."/>
            <person name="Ito T."/>
            <person name="Fujiyama A."/>
            <person name="Inagaki F."/>
            <person name="Takami H."/>
        </authorList>
    </citation>
    <scope>NUCLEOTIDE SEQUENCE</scope>
    <source>
        <strain evidence="6">Expedition CK06-06</strain>
    </source>
</reference>
<dbReference type="SUPFAM" id="SSF53850">
    <property type="entry name" value="Periplasmic binding protein-like II"/>
    <property type="match status" value="1"/>
</dbReference>
<evidence type="ECO:0000256" key="4">
    <source>
        <dbReference type="ARBA" id="ARBA00023139"/>
    </source>
</evidence>
<keyword evidence="1" id="KW-1003">Cell membrane</keyword>
<dbReference type="InterPro" id="IPR050490">
    <property type="entry name" value="Bact_solute-bd_prot1"/>
</dbReference>
<dbReference type="PANTHER" id="PTHR43649">
    <property type="entry name" value="ARABINOSE-BINDING PROTEIN-RELATED"/>
    <property type="match status" value="1"/>
</dbReference>
<dbReference type="Gene3D" id="3.40.190.10">
    <property type="entry name" value="Periplasmic binding protein-like II"/>
    <property type="match status" value="2"/>
</dbReference>
<dbReference type="InterPro" id="IPR006059">
    <property type="entry name" value="SBP"/>
</dbReference>
<keyword evidence="3" id="KW-0472">Membrane</keyword>
<protein>
    <recommendedName>
        <fullName evidence="7">Extracellular solute-binding protein</fullName>
    </recommendedName>
</protein>
<dbReference type="AlphaFoldDB" id="X1JAF5"/>
<dbReference type="EMBL" id="BARU01032063">
    <property type="protein sequence ID" value="GAH66748.1"/>
    <property type="molecule type" value="Genomic_DNA"/>
</dbReference>
<name>X1JAF5_9ZZZZ</name>
<organism evidence="6">
    <name type="scientific">marine sediment metagenome</name>
    <dbReference type="NCBI Taxonomy" id="412755"/>
    <lineage>
        <taxon>unclassified sequences</taxon>
        <taxon>metagenomes</taxon>
        <taxon>ecological metagenomes</taxon>
    </lineage>
</organism>
<evidence type="ECO:0000313" key="6">
    <source>
        <dbReference type="EMBL" id="GAH66748.1"/>
    </source>
</evidence>
<keyword evidence="2" id="KW-0732">Signal</keyword>
<comment type="caution">
    <text evidence="6">The sequence shown here is derived from an EMBL/GenBank/DDBJ whole genome shotgun (WGS) entry which is preliminary data.</text>
</comment>
<accession>X1JAF5</accession>
<gene>
    <name evidence="6" type="ORF">S03H2_50609</name>
</gene>
<evidence type="ECO:0008006" key="7">
    <source>
        <dbReference type="Google" id="ProtNLM"/>
    </source>
</evidence>
<dbReference type="PANTHER" id="PTHR43649:SF33">
    <property type="entry name" value="POLYGALACTURONAN_RHAMNOGALACTURONAN-BINDING PROTEIN YTCQ"/>
    <property type="match status" value="1"/>
</dbReference>
<keyword evidence="4" id="KW-0564">Palmitate</keyword>
<proteinExistence type="predicted"/>
<evidence type="ECO:0000256" key="3">
    <source>
        <dbReference type="ARBA" id="ARBA00023136"/>
    </source>
</evidence>
<sequence>MEGRLLSLDDVVTEIGEDDFLPQTRYITKGHTYLLPWNLGASVWFIRTDLFAEKGLTAPDTWKELLQCAEALTEDLDGDGMIDRYGASVPAGPDVTNFYFAEKIWQSGWDLFNEDLNVILDNPRSVEALEFTVALSRYAPPGVLSYSWYEVIDGFVSKRAAMCWYLGRVFSHVYMHAPDIKDAVECIPLPKGRMRASYYDPSVVCAMNTTEYPEAAKKFLKFLITGEPCVRFLLTVPGHILPALKSVQELWLTADNEVIRD</sequence>